<name>A0A4Z1JHZ4_9HELO</name>
<dbReference type="EMBL" id="PQXM01000613">
    <property type="protein sequence ID" value="TGO71140.1"/>
    <property type="molecule type" value="Genomic_DNA"/>
</dbReference>
<protein>
    <submittedName>
        <fullName evidence="1">Uncharacterized protein</fullName>
    </submittedName>
</protein>
<accession>A0A4Z1JHZ4</accession>
<reference evidence="1 2" key="1">
    <citation type="submission" date="2017-12" db="EMBL/GenBank/DDBJ databases">
        <title>Comparative genomics of Botrytis spp.</title>
        <authorList>
            <person name="Valero-Jimenez C.A."/>
            <person name="Tapia P."/>
            <person name="Veloso J."/>
            <person name="Silva-Moreno E."/>
            <person name="Staats M."/>
            <person name="Valdes J.H."/>
            <person name="Van Kan J.A.L."/>
        </authorList>
    </citation>
    <scope>NUCLEOTIDE SEQUENCE [LARGE SCALE GENOMIC DNA]</scope>
    <source>
        <strain evidence="1 2">Be9601</strain>
    </source>
</reference>
<dbReference type="OrthoDB" id="3528358at2759"/>
<proteinExistence type="predicted"/>
<sequence length="296" mass="34585">MDVAKVSNCQTNVGSHAKAPDIASEIPDPNTLVLYFTVTFYWRFCHKNCQEEIDEWRRKILWHARSIKGTILEPPSSLDAKEALNFNILERFQKYFLPQYEHFTRTLDLGKQVKPRFIFDVDPCCLEGQPEFIIEVGFERWQLDDDGQPVWKLCRDAFFIQDPLTIPPSQFIIVFNESALAEQIMQRLRCDGSEDFFPNANGQYIMQSSKRTIIAIATSASPTFEPFDQRPSGQKFDPHYRDLCWGRVWKLKRGSPDRSLIKRQEDAWRLTPIMAERRGLEVPFATNDWFESDVYA</sequence>
<dbReference type="Proteomes" id="UP000297229">
    <property type="component" value="Unassembled WGS sequence"/>
</dbReference>
<keyword evidence="2" id="KW-1185">Reference proteome</keyword>
<evidence type="ECO:0000313" key="1">
    <source>
        <dbReference type="EMBL" id="TGO71140.1"/>
    </source>
</evidence>
<dbReference type="AlphaFoldDB" id="A0A4Z1JHZ4"/>
<gene>
    <name evidence="1" type="ORF">BELL_0615g00080</name>
</gene>
<evidence type="ECO:0000313" key="2">
    <source>
        <dbReference type="Proteomes" id="UP000297229"/>
    </source>
</evidence>
<comment type="caution">
    <text evidence="1">The sequence shown here is derived from an EMBL/GenBank/DDBJ whole genome shotgun (WGS) entry which is preliminary data.</text>
</comment>
<organism evidence="1 2">
    <name type="scientific">Botrytis elliptica</name>
    <dbReference type="NCBI Taxonomy" id="278938"/>
    <lineage>
        <taxon>Eukaryota</taxon>
        <taxon>Fungi</taxon>
        <taxon>Dikarya</taxon>
        <taxon>Ascomycota</taxon>
        <taxon>Pezizomycotina</taxon>
        <taxon>Leotiomycetes</taxon>
        <taxon>Helotiales</taxon>
        <taxon>Sclerotiniaceae</taxon>
        <taxon>Botrytis</taxon>
    </lineage>
</organism>